<feature type="compositionally biased region" description="Basic and acidic residues" evidence="2">
    <location>
        <begin position="144"/>
        <end position="157"/>
    </location>
</feature>
<dbReference type="Proteomes" id="UP000235371">
    <property type="component" value="Unassembled WGS sequence"/>
</dbReference>
<dbReference type="STRING" id="1095630.A0A2J6SVM2"/>
<evidence type="ECO:0000313" key="5">
    <source>
        <dbReference type="Proteomes" id="UP000235371"/>
    </source>
</evidence>
<dbReference type="AlphaFoldDB" id="A0A2J6SVM2"/>
<dbReference type="RefSeq" id="XP_024731718.1">
    <property type="nucleotide sequence ID" value="XM_024878437.1"/>
</dbReference>
<feature type="region of interest" description="Disordered" evidence="2">
    <location>
        <begin position="309"/>
        <end position="493"/>
    </location>
</feature>
<dbReference type="GeneID" id="36586514"/>
<feature type="compositionally biased region" description="Acidic residues" evidence="2">
    <location>
        <begin position="40"/>
        <end position="55"/>
    </location>
</feature>
<feature type="region of interest" description="Disordered" evidence="2">
    <location>
        <begin position="1"/>
        <end position="220"/>
    </location>
</feature>
<feature type="compositionally biased region" description="Pro residues" evidence="2">
    <location>
        <begin position="436"/>
        <end position="446"/>
    </location>
</feature>
<evidence type="ECO:0000256" key="2">
    <source>
        <dbReference type="SAM" id="MobiDB-lite"/>
    </source>
</evidence>
<dbReference type="PANTHER" id="PTHR13275:SF4">
    <property type="entry name" value="VACUOLAR PROTEIN SORTING-ASSOCIATED PROTEIN 72 HOMOLOG"/>
    <property type="match status" value="1"/>
</dbReference>
<sequence length="646" mass="70787">MAEENAPINTMGEEDTPRMEDEEGMPAQAGEQEDTPMRTEEDEQTPMRTEDDEDSGSGSGSDSESEEEQVEWLATTREKRATAGNRLASLLQQEEPDDELELLFEEPEDDIGFEDAGADSDVQMDSSSDDEDQGPAAGDDDLDGEKAIQKQERAERQAKKRKLAQVPGIKRKKVKIDPRSPLKPAPRPKKKSERASWLPTAEEAPTRASARKTTKLSKEQLHQQMLEREIKRLRQLARMEKAAAAKEAAKKPEMTQADRLAEAARIEKSNVRTVSRWEEAEQQREQAQLEKLAALQNRHLEGPVVTYWSGMGEKVGGKLKKVGKNLTLEEKEKAPRKRKAAEMEADGKEADGATKPEEGLSTKPEGAPGGEAAASVPSIEEPSKPDETSEQPAEEQPSLKDTEIPDSEESSEPTKPDKSAPPKPEAPEIVEEAPPIVTPAPLPGPPRSSFLAPPAGLPLTAPPPPPPKNQNPFVLAPPSLDGSAPLPGFGFNLQRPPLMPPQPTGFAINSPPQLNLPPPPPAIEHEGRNYIILQNFDETAIKDKDVQTQILFGRKFSKVRKSKNSHELCAITGYPAKYRDPSTGLPYCNSYAYKEIQRLKKGEYKWSKLVGAYMGQGTYAARGVPPRFLNKPAPQPAAAATTQPAK</sequence>
<evidence type="ECO:0000313" key="4">
    <source>
        <dbReference type="EMBL" id="PMD54814.1"/>
    </source>
</evidence>
<reference evidence="4 5" key="1">
    <citation type="submission" date="2016-04" db="EMBL/GenBank/DDBJ databases">
        <title>A degradative enzymes factory behind the ericoid mycorrhizal symbiosis.</title>
        <authorList>
            <consortium name="DOE Joint Genome Institute"/>
            <person name="Martino E."/>
            <person name="Morin E."/>
            <person name="Grelet G."/>
            <person name="Kuo A."/>
            <person name="Kohler A."/>
            <person name="Daghino S."/>
            <person name="Barry K."/>
            <person name="Choi C."/>
            <person name="Cichocki N."/>
            <person name="Clum A."/>
            <person name="Copeland A."/>
            <person name="Hainaut M."/>
            <person name="Haridas S."/>
            <person name="Labutti K."/>
            <person name="Lindquist E."/>
            <person name="Lipzen A."/>
            <person name="Khouja H.-R."/>
            <person name="Murat C."/>
            <person name="Ohm R."/>
            <person name="Olson A."/>
            <person name="Spatafora J."/>
            <person name="Veneault-Fourrey C."/>
            <person name="Henrissat B."/>
            <person name="Grigoriev I."/>
            <person name="Martin F."/>
            <person name="Perotto S."/>
        </authorList>
    </citation>
    <scope>NUCLEOTIDE SEQUENCE [LARGE SCALE GENOMIC DNA]</scope>
    <source>
        <strain evidence="4 5">E</strain>
    </source>
</reference>
<feature type="compositionally biased region" description="Low complexity" evidence="2">
    <location>
        <begin position="636"/>
        <end position="646"/>
    </location>
</feature>
<dbReference type="EMBL" id="KZ613856">
    <property type="protein sequence ID" value="PMD54814.1"/>
    <property type="molecule type" value="Genomic_DNA"/>
</dbReference>
<organism evidence="4 5">
    <name type="scientific">Hyaloscypha bicolor E</name>
    <dbReference type="NCBI Taxonomy" id="1095630"/>
    <lineage>
        <taxon>Eukaryota</taxon>
        <taxon>Fungi</taxon>
        <taxon>Dikarya</taxon>
        <taxon>Ascomycota</taxon>
        <taxon>Pezizomycotina</taxon>
        <taxon>Leotiomycetes</taxon>
        <taxon>Helotiales</taxon>
        <taxon>Hyaloscyphaceae</taxon>
        <taxon>Hyaloscypha</taxon>
        <taxon>Hyaloscypha bicolor</taxon>
    </lineage>
</organism>
<feature type="compositionally biased region" description="Basic and acidic residues" evidence="2">
    <location>
        <begin position="340"/>
        <end position="360"/>
    </location>
</feature>
<dbReference type="SMART" id="SM00993">
    <property type="entry name" value="YL1_C"/>
    <property type="match status" value="1"/>
</dbReference>
<dbReference type="InterPro" id="IPR013272">
    <property type="entry name" value="Vps72/YL1_C"/>
</dbReference>
<dbReference type="OrthoDB" id="3942062at2759"/>
<feature type="domain" description="Vps72/YL1 C-terminal" evidence="3">
    <location>
        <begin position="567"/>
        <end position="596"/>
    </location>
</feature>
<dbReference type="GO" id="GO:0005634">
    <property type="term" value="C:nucleus"/>
    <property type="evidence" value="ECO:0007669"/>
    <property type="project" value="TreeGrafter"/>
</dbReference>
<name>A0A2J6SVM2_9HELO</name>
<feature type="compositionally biased region" description="Pro residues" evidence="2">
    <location>
        <begin position="460"/>
        <end position="469"/>
    </location>
</feature>
<proteinExistence type="inferred from homology"/>
<feature type="region of interest" description="Disordered" evidence="2">
    <location>
        <begin position="626"/>
        <end position="646"/>
    </location>
</feature>
<comment type="similarity">
    <text evidence="1">Belongs to the VPS72/YL1 family.</text>
</comment>
<dbReference type="PANTHER" id="PTHR13275">
    <property type="entry name" value="YL-1 PROTEIN TRANSCRIPTION FACTOR-LIKE 1"/>
    <property type="match status" value="1"/>
</dbReference>
<gene>
    <name evidence="4" type="ORF">K444DRAFT_596542</name>
</gene>
<dbReference type="Pfam" id="PF08265">
    <property type="entry name" value="YL1_C"/>
    <property type="match status" value="1"/>
</dbReference>
<feature type="compositionally biased region" description="Acidic residues" evidence="2">
    <location>
        <begin position="127"/>
        <end position="143"/>
    </location>
</feature>
<accession>A0A2J6SVM2</accession>
<feature type="compositionally biased region" description="Basic residues" evidence="2">
    <location>
        <begin position="158"/>
        <end position="174"/>
    </location>
</feature>
<feature type="compositionally biased region" description="Low complexity" evidence="2">
    <location>
        <begin position="364"/>
        <end position="374"/>
    </location>
</feature>
<keyword evidence="5" id="KW-1185">Reference proteome</keyword>
<feature type="compositionally biased region" description="Acidic residues" evidence="2">
    <location>
        <begin position="94"/>
        <end position="118"/>
    </location>
</feature>
<protein>
    <submittedName>
        <fullName evidence="4">YL1-domain-containing protein</fullName>
    </submittedName>
</protein>
<dbReference type="Pfam" id="PF05764">
    <property type="entry name" value="YL1"/>
    <property type="match status" value="1"/>
</dbReference>
<evidence type="ECO:0000259" key="3">
    <source>
        <dbReference type="SMART" id="SM00993"/>
    </source>
</evidence>
<dbReference type="InterPro" id="IPR046757">
    <property type="entry name" value="YL1_N"/>
</dbReference>
<dbReference type="InParanoid" id="A0A2J6SVM2"/>
<evidence type="ECO:0000256" key="1">
    <source>
        <dbReference type="ARBA" id="ARBA00006832"/>
    </source>
</evidence>